<keyword evidence="3" id="KW-0238">DNA-binding</keyword>
<dbReference type="RefSeq" id="WP_004890256.1">
    <property type="nucleotide sequence ID" value="NZ_KB849574.1"/>
</dbReference>
<evidence type="ECO:0000256" key="3">
    <source>
        <dbReference type="ARBA" id="ARBA00023125"/>
    </source>
</evidence>
<dbReference type="InterPro" id="IPR036390">
    <property type="entry name" value="WH_DNA-bd_sf"/>
</dbReference>
<comment type="similarity">
    <text evidence="1">Belongs to the LysR transcriptional regulatory family.</text>
</comment>
<comment type="caution">
    <text evidence="6">The sequence shown here is derived from an EMBL/GenBank/DDBJ whole genome shotgun (WGS) entry which is preliminary data.</text>
</comment>
<name>N9AH43_9GAMM</name>
<dbReference type="PANTHER" id="PTHR30346:SF17">
    <property type="entry name" value="LYSR FAMILY TRANSCRIPTIONAL REGULATOR"/>
    <property type="match status" value="1"/>
</dbReference>
<dbReference type="PRINTS" id="PR00039">
    <property type="entry name" value="HTHLYSR"/>
</dbReference>
<dbReference type="InterPro" id="IPR036388">
    <property type="entry name" value="WH-like_DNA-bd_sf"/>
</dbReference>
<dbReference type="PROSITE" id="PS50931">
    <property type="entry name" value="HTH_LYSR"/>
    <property type="match status" value="1"/>
</dbReference>
<dbReference type="PATRIC" id="fig|1217988.3.peg.404"/>
<evidence type="ECO:0000313" key="7">
    <source>
        <dbReference type="Proteomes" id="UP000018440"/>
    </source>
</evidence>
<dbReference type="Pfam" id="PF00126">
    <property type="entry name" value="HTH_1"/>
    <property type="match status" value="1"/>
</dbReference>
<dbReference type="SUPFAM" id="SSF53850">
    <property type="entry name" value="Periplasmic binding protein-like II"/>
    <property type="match status" value="1"/>
</dbReference>
<dbReference type="GO" id="GO:0032993">
    <property type="term" value="C:protein-DNA complex"/>
    <property type="evidence" value="ECO:0007669"/>
    <property type="project" value="TreeGrafter"/>
</dbReference>
<evidence type="ECO:0000256" key="1">
    <source>
        <dbReference type="ARBA" id="ARBA00009437"/>
    </source>
</evidence>
<gene>
    <name evidence="6" type="ORF">F955_00426</name>
</gene>
<dbReference type="EMBL" id="APPQ01000019">
    <property type="protein sequence ID" value="ENV45434.1"/>
    <property type="molecule type" value="Genomic_DNA"/>
</dbReference>
<proteinExistence type="inferred from homology"/>
<dbReference type="InterPro" id="IPR000847">
    <property type="entry name" value="LysR_HTH_N"/>
</dbReference>
<feature type="domain" description="HTH lysR-type" evidence="5">
    <location>
        <begin position="1"/>
        <end position="58"/>
    </location>
</feature>
<evidence type="ECO:0000256" key="2">
    <source>
        <dbReference type="ARBA" id="ARBA00023015"/>
    </source>
</evidence>
<dbReference type="GO" id="GO:0003677">
    <property type="term" value="F:DNA binding"/>
    <property type="evidence" value="ECO:0007669"/>
    <property type="project" value="UniProtKB-KW"/>
</dbReference>
<dbReference type="HOGENOM" id="CLU_039613_6_4_6"/>
<sequence length="299" mass="34061">MELRSLKYFVAVVEEKSVTKAAARLCIAQPPLTRQIKNLEDELGVTLFERGTRPIKTSEVGEYFYQYAVQILTLTAHAKTMVSRYNVKNTAIRIGYVGSLFYWKLPEIIDHLRKNIRDIKIELIECGTRDQVEALKMGKIDMGFGRLGISDPSIRRTILEREKLLLAVHKDHPLTQYQQQGVYLSQFLNEIIYIYPNAPKPSFSTFIQSLFSELDLIPQNLREVREIHMALGLVSSGEGICIIPASASAIGMRNLQYIPILDNEAYSPISIAYRSIDNNIYISQILDYMHELSPTNTSI</sequence>
<dbReference type="GeneID" id="58164179"/>
<evidence type="ECO:0000259" key="5">
    <source>
        <dbReference type="PROSITE" id="PS50931"/>
    </source>
</evidence>
<protein>
    <recommendedName>
        <fullName evidence="5">HTH lysR-type domain-containing protein</fullName>
    </recommendedName>
</protein>
<accession>N9AH43</accession>
<dbReference type="AlphaFoldDB" id="N9AH43"/>
<reference evidence="6 7" key="1">
    <citation type="submission" date="2013-02" db="EMBL/GenBank/DDBJ databases">
        <title>The Genome Sequence of Acinetobacter schindleri CIP 107287.</title>
        <authorList>
            <consortium name="The Broad Institute Genome Sequencing Platform"/>
            <consortium name="The Broad Institute Genome Sequencing Center for Infectious Disease"/>
            <person name="Cerqueira G."/>
            <person name="Feldgarden M."/>
            <person name="Courvalin P."/>
            <person name="Perichon B."/>
            <person name="Grillot-Courvalin C."/>
            <person name="Clermont D."/>
            <person name="Rocha E."/>
            <person name="Yoon E.-J."/>
            <person name="Nemec A."/>
            <person name="Walker B."/>
            <person name="Young S.K."/>
            <person name="Zeng Q."/>
            <person name="Gargeya S."/>
            <person name="Fitzgerald M."/>
            <person name="Haas B."/>
            <person name="Abouelleil A."/>
            <person name="Alvarado L."/>
            <person name="Arachchi H.M."/>
            <person name="Berlin A.M."/>
            <person name="Chapman S.B."/>
            <person name="Dewar J."/>
            <person name="Goldberg J."/>
            <person name="Griggs A."/>
            <person name="Gujja S."/>
            <person name="Hansen M."/>
            <person name="Howarth C."/>
            <person name="Imamovic A."/>
            <person name="Larimer J."/>
            <person name="McCowan C."/>
            <person name="Murphy C."/>
            <person name="Neiman D."/>
            <person name="Pearson M."/>
            <person name="Priest M."/>
            <person name="Roberts A."/>
            <person name="Saif S."/>
            <person name="Shea T."/>
            <person name="Sisk P."/>
            <person name="Sykes S."/>
            <person name="Wortman J."/>
            <person name="Nusbaum C."/>
            <person name="Birren B."/>
        </authorList>
    </citation>
    <scope>NUCLEOTIDE SEQUENCE [LARGE SCALE GENOMIC DNA]</scope>
    <source>
        <strain evidence="6 7">CIP 107287</strain>
    </source>
</reference>
<keyword evidence="2" id="KW-0805">Transcription regulation</keyword>
<organism evidence="6 7">
    <name type="scientific">Acinetobacter schindleri CIP 107287</name>
    <dbReference type="NCBI Taxonomy" id="1217988"/>
    <lineage>
        <taxon>Bacteria</taxon>
        <taxon>Pseudomonadati</taxon>
        <taxon>Pseudomonadota</taxon>
        <taxon>Gammaproteobacteria</taxon>
        <taxon>Moraxellales</taxon>
        <taxon>Moraxellaceae</taxon>
        <taxon>Acinetobacter</taxon>
    </lineage>
</organism>
<dbReference type="SUPFAM" id="SSF46785">
    <property type="entry name" value="Winged helix' DNA-binding domain"/>
    <property type="match status" value="1"/>
</dbReference>
<dbReference type="Proteomes" id="UP000018440">
    <property type="component" value="Unassembled WGS sequence"/>
</dbReference>
<evidence type="ECO:0000256" key="4">
    <source>
        <dbReference type="ARBA" id="ARBA00023163"/>
    </source>
</evidence>
<dbReference type="Gene3D" id="1.10.10.10">
    <property type="entry name" value="Winged helix-like DNA-binding domain superfamily/Winged helix DNA-binding domain"/>
    <property type="match status" value="1"/>
</dbReference>
<evidence type="ECO:0000313" key="6">
    <source>
        <dbReference type="EMBL" id="ENV45434.1"/>
    </source>
</evidence>
<dbReference type="Pfam" id="PF03466">
    <property type="entry name" value="LysR_substrate"/>
    <property type="match status" value="1"/>
</dbReference>
<dbReference type="PANTHER" id="PTHR30346">
    <property type="entry name" value="TRANSCRIPTIONAL DUAL REGULATOR HCAR-RELATED"/>
    <property type="match status" value="1"/>
</dbReference>
<dbReference type="FunFam" id="1.10.10.10:FF:000001">
    <property type="entry name" value="LysR family transcriptional regulator"/>
    <property type="match status" value="1"/>
</dbReference>
<dbReference type="InterPro" id="IPR005119">
    <property type="entry name" value="LysR_subst-bd"/>
</dbReference>
<dbReference type="GO" id="GO:0003700">
    <property type="term" value="F:DNA-binding transcription factor activity"/>
    <property type="evidence" value="ECO:0007669"/>
    <property type="project" value="InterPro"/>
</dbReference>
<keyword evidence="4" id="KW-0804">Transcription</keyword>
<dbReference type="Gene3D" id="3.40.190.10">
    <property type="entry name" value="Periplasmic binding protein-like II"/>
    <property type="match status" value="2"/>
</dbReference>